<reference evidence="1" key="3">
    <citation type="submission" date="2002-02" db="EMBL/GenBank/DDBJ databases">
        <authorList>
            <person name="Town C.D."/>
            <person name="Kaul S."/>
        </authorList>
    </citation>
    <scope>NUCLEOTIDE SEQUENCE</scope>
</reference>
<organism evidence="1">
    <name type="scientific">Arabidopsis thaliana</name>
    <name type="common">Mouse-ear cress</name>
    <dbReference type="NCBI Taxonomy" id="3702"/>
    <lineage>
        <taxon>Eukaryota</taxon>
        <taxon>Viridiplantae</taxon>
        <taxon>Streptophyta</taxon>
        <taxon>Embryophyta</taxon>
        <taxon>Tracheophyta</taxon>
        <taxon>Spermatophyta</taxon>
        <taxon>Magnoliopsida</taxon>
        <taxon>eudicotyledons</taxon>
        <taxon>Gunneridae</taxon>
        <taxon>Pentapetalae</taxon>
        <taxon>rosids</taxon>
        <taxon>malvids</taxon>
        <taxon>Brassicales</taxon>
        <taxon>Brassicaceae</taxon>
        <taxon>Camelineae</taxon>
        <taxon>Arabidopsis</taxon>
    </lineage>
</organism>
<dbReference type="PIR" id="B84484">
    <property type="entry name" value="B84484"/>
</dbReference>
<reference evidence="1" key="2">
    <citation type="submission" date="2000-03" db="EMBL/GenBank/DDBJ databases">
        <authorList>
            <person name="Lin X."/>
            <person name="Kaul S."/>
            <person name="Shea T.P."/>
            <person name="Fujii C.Y."/>
            <person name="Shen M."/>
            <person name="VanAken S.E."/>
            <person name="Barnstead M.E."/>
            <person name="Mason T.M."/>
            <person name="Bowman C.L."/>
            <person name="Ronning C.M."/>
            <person name="Benito M.-I."/>
            <person name="Carrera A.J."/>
            <person name="Creasy T.H."/>
            <person name="Buell C.R."/>
            <person name="Town C.D."/>
            <person name="Nierman W.C."/>
            <person name="Fraser C.M."/>
            <person name="Venter J.C."/>
        </authorList>
    </citation>
    <scope>NUCLEOTIDE SEQUENCE</scope>
</reference>
<dbReference type="CDD" id="cd04481">
    <property type="entry name" value="RPA1_DBD_B_like"/>
    <property type="match status" value="1"/>
</dbReference>
<gene>
    <name evidence="1" type="ordered locus">At2g07300</name>
</gene>
<sequence length="95" mass="11063">MDGFKLQFRFIDSKFTIYSQDILQCEAHGEYAVDLEKKFRSVRNNKVVIALAFWKIVTYFDGGHRMKIASHAPISTVYPDPDIEPVKEIKMVCIY</sequence>
<accession>Q9ZQL2</accession>
<dbReference type="EMBL" id="AC006217">
    <property type="protein sequence ID" value="AAD15522.1"/>
    <property type="molecule type" value="Genomic_DNA"/>
</dbReference>
<dbReference type="AlphaFoldDB" id="Q9ZQL2"/>
<proteinExistence type="predicted"/>
<reference key="1">
    <citation type="journal article" date="1999" name="Nature">
        <title>Sequence and analysis of chromosome 2 of the plant Arabidopsis thaliana.</title>
        <authorList>
            <person name="Lin X."/>
            <person name="Kaul S."/>
            <person name="Rounsley S."/>
            <person name="Shea T.P."/>
            <person name="Benito M.I."/>
            <person name="Town C.D."/>
            <person name="Fujii C.Y."/>
            <person name="Mason T."/>
            <person name="Bowman C.L."/>
            <person name="Barnstead M."/>
            <person name="Feldblyum T.V."/>
            <person name="Buell C.R."/>
            <person name="Ketchum K.A."/>
            <person name="Lee J."/>
            <person name="Ronning C.M."/>
            <person name="Koo H.L."/>
            <person name="Moffat K.S."/>
            <person name="Cronin L.A."/>
            <person name="Shen M."/>
            <person name="Pai G."/>
            <person name="Van Aken S."/>
            <person name="Umayam L."/>
            <person name="Tallon L.J."/>
            <person name="Gill J.E."/>
            <person name="Adams M.D."/>
            <person name="Carrera A.J."/>
            <person name="Creasy T.H."/>
            <person name="Goodman H.M."/>
            <person name="Somerville C.R."/>
            <person name="Copenhaver G.P."/>
            <person name="Preuss D."/>
            <person name="Nierman W.C."/>
            <person name="White O."/>
            <person name="Eisen J.A."/>
            <person name="Salzberg S.L."/>
            <person name="Fraser C.M."/>
            <person name="Venter J.C."/>
        </authorList>
    </citation>
    <scope>NUCLEOTIDE SEQUENCE [LARGE SCALE GENOMIC DNA]</scope>
    <source>
        <strain>cv. Columbia</strain>
    </source>
</reference>
<name>Q9ZQL2_ARATH</name>
<protein>
    <submittedName>
        <fullName evidence="1">Putative replication protein A1</fullName>
    </submittedName>
</protein>
<evidence type="ECO:0000313" key="1">
    <source>
        <dbReference type="EMBL" id="AAD15522.1"/>
    </source>
</evidence>